<dbReference type="InterPro" id="IPR045155">
    <property type="entry name" value="Beta-lactam_cat"/>
</dbReference>
<feature type="transmembrane region" description="Helical" evidence="1">
    <location>
        <begin position="6"/>
        <end position="27"/>
    </location>
</feature>
<gene>
    <name evidence="3" type="ORF">ADM90_06725</name>
</gene>
<dbReference type="GO" id="GO:0008800">
    <property type="term" value="F:beta-lactamase activity"/>
    <property type="evidence" value="ECO:0007669"/>
    <property type="project" value="InterPro"/>
</dbReference>
<proteinExistence type="predicted"/>
<name>A0A0M9DLS1_9BACI</name>
<keyword evidence="3" id="KW-0645">Protease</keyword>
<dbReference type="Pfam" id="PF13354">
    <property type="entry name" value="Beta-lactamase2"/>
    <property type="match status" value="1"/>
</dbReference>
<comment type="caution">
    <text evidence="3">The sequence shown here is derived from an EMBL/GenBank/DDBJ whole genome shotgun (WGS) entry which is preliminary data.</text>
</comment>
<dbReference type="GO" id="GO:0030655">
    <property type="term" value="P:beta-lactam antibiotic catabolic process"/>
    <property type="evidence" value="ECO:0007669"/>
    <property type="project" value="InterPro"/>
</dbReference>
<keyword evidence="4" id="KW-1185">Reference proteome</keyword>
<dbReference type="InterPro" id="IPR000871">
    <property type="entry name" value="Beta-lactam_class-A"/>
</dbReference>
<dbReference type="RefSeq" id="WP_053994242.1">
    <property type="nucleotide sequence ID" value="NZ_CP065643.1"/>
</dbReference>
<keyword evidence="1" id="KW-0812">Transmembrane</keyword>
<dbReference type="PATRIC" id="fig|33935.3.peg.785"/>
<keyword evidence="3" id="KW-0378">Hydrolase</keyword>
<accession>A0A0M9DLS1</accession>
<dbReference type="GO" id="GO:0046677">
    <property type="term" value="P:response to antibiotic"/>
    <property type="evidence" value="ECO:0007669"/>
    <property type="project" value="InterPro"/>
</dbReference>
<dbReference type="PANTHER" id="PTHR35333:SF3">
    <property type="entry name" value="BETA-LACTAMASE-TYPE TRANSPEPTIDASE FOLD CONTAINING PROTEIN"/>
    <property type="match status" value="1"/>
</dbReference>
<dbReference type="SUPFAM" id="SSF56601">
    <property type="entry name" value="beta-lactamase/transpeptidase-like"/>
    <property type="match status" value="1"/>
</dbReference>
<dbReference type="EMBL" id="LGCI01000005">
    <property type="protein sequence ID" value="KOY83000.1"/>
    <property type="molecule type" value="Genomic_DNA"/>
</dbReference>
<protein>
    <submittedName>
        <fullName evidence="3">D-alanyl-D-alanine carboxypeptidase</fullName>
    </submittedName>
</protein>
<keyword evidence="1" id="KW-0472">Membrane</keyword>
<keyword evidence="3" id="KW-0121">Carboxypeptidase</keyword>
<dbReference type="AlphaFoldDB" id="A0A0M9DLS1"/>
<evidence type="ECO:0000313" key="3">
    <source>
        <dbReference type="EMBL" id="KOY83000.1"/>
    </source>
</evidence>
<dbReference type="PANTHER" id="PTHR35333">
    <property type="entry name" value="BETA-LACTAMASE"/>
    <property type="match status" value="1"/>
</dbReference>
<dbReference type="Gene3D" id="3.40.710.10">
    <property type="entry name" value="DD-peptidase/beta-lactamase superfamily"/>
    <property type="match status" value="1"/>
</dbReference>
<reference evidence="3 4" key="1">
    <citation type="submission" date="2015-07" db="EMBL/GenBank/DDBJ databases">
        <title>Genome sequencing project for genomic taxonomy and phylogenomics of Bacillus-like bacteria.</title>
        <authorList>
            <person name="Liu B."/>
            <person name="Wang J."/>
            <person name="Zhu Y."/>
            <person name="Liu G."/>
            <person name="Chen Q."/>
            <person name="Chen Z."/>
            <person name="Che J."/>
            <person name="Ge C."/>
            <person name="Shi H."/>
            <person name="Pan Z."/>
            <person name="Liu X."/>
        </authorList>
    </citation>
    <scope>NUCLEOTIDE SEQUENCE [LARGE SCALE GENOMIC DNA]</scope>
    <source>
        <strain evidence="3 4">DSM 54</strain>
    </source>
</reference>
<evidence type="ECO:0000313" key="4">
    <source>
        <dbReference type="Proteomes" id="UP000037977"/>
    </source>
</evidence>
<keyword evidence="1" id="KW-1133">Transmembrane helix</keyword>
<dbReference type="GO" id="GO:0004180">
    <property type="term" value="F:carboxypeptidase activity"/>
    <property type="evidence" value="ECO:0007669"/>
    <property type="project" value="UniProtKB-KW"/>
</dbReference>
<evidence type="ECO:0000256" key="1">
    <source>
        <dbReference type="SAM" id="Phobius"/>
    </source>
</evidence>
<dbReference type="OrthoDB" id="975092at2"/>
<feature type="domain" description="Beta-lactamase class A catalytic" evidence="2">
    <location>
        <begin position="59"/>
        <end position="215"/>
    </location>
</feature>
<sequence>MKLVLWVIVGIVAALILIIGVVAYRFYRELKTPNPDYIINFIKEHAAKGNVALSIHYNSQNLVSINESVPLPLASTVKIIIAIEYAQQAAEGKIDPNQMVSLKELDKFYIPRTDGGGHQAWLAQLQREQEIASVPLYKVAKAMIAYSSNANTDYLINILGLENINETLKQLELLHHDEIYPLTSILYIPQQLMDEKNLSSKEVLEAMREMEMDDYQQRAMAIHKSWLTKPLSEQEKKHLLKHLSKSSQKHLSDHFPRSTAKDYVAIMGKLNNKTYFSDKVYQYLDPVMEQLMERPKNRELFTQIGQKGGSTLFVVTIAMYAIDREQNKTELAFFANDLSDLEQVELARNMNSFQLKLLTDKAFRERVNTELN</sequence>
<organism evidence="3 4">
    <name type="scientific">Lysinibacillus macroides</name>
    <dbReference type="NCBI Taxonomy" id="33935"/>
    <lineage>
        <taxon>Bacteria</taxon>
        <taxon>Bacillati</taxon>
        <taxon>Bacillota</taxon>
        <taxon>Bacilli</taxon>
        <taxon>Bacillales</taxon>
        <taxon>Bacillaceae</taxon>
        <taxon>Lysinibacillus</taxon>
    </lineage>
</organism>
<evidence type="ECO:0000259" key="2">
    <source>
        <dbReference type="Pfam" id="PF13354"/>
    </source>
</evidence>
<dbReference type="STRING" id="33935.ADM90_06725"/>
<dbReference type="InterPro" id="IPR012338">
    <property type="entry name" value="Beta-lactam/transpept-like"/>
</dbReference>
<dbReference type="Proteomes" id="UP000037977">
    <property type="component" value="Unassembled WGS sequence"/>
</dbReference>